<keyword evidence="1" id="KW-0732">Signal</keyword>
<dbReference type="InterPro" id="IPR006311">
    <property type="entry name" value="TAT_signal"/>
</dbReference>
<dbReference type="EMBL" id="CP034550">
    <property type="protein sequence ID" value="QFZ19574.1"/>
    <property type="molecule type" value="Genomic_DNA"/>
</dbReference>
<dbReference type="RefSeq" id="WP_153278256.1">
    <property type="nucleotide sequence ID" value="NZ_CP034550.1"/>
</dbReference>
<organism evidence="2 3">
    <name type="scientific">Saccharothrix syringae</name>
    <name type="common">Nocardiopsis syringae</name>
    <dbReference type="NCBI Taxonomy" id="103733"/>
    <lineage>
        <taxon>Bacteria</taxon>
        <taxon>Bacillati</taxon>
        <taxon>Actinomycetota</taxon>
        <taxon>Actinomycetes</taxon>
        <taxon>Pseudonocardiales</taxon>
        <taxon>Pseudonocardiaceae</taxon>
        <taxon>Saccharothrix</taxon>
    </lineage>
</organism>
<evidence type="ECO:0008006" key="4">
    <source>
        <dbReference type="Google" id="ProtNLM"/>
    </source>
</evidence>
<dbReference type="Proteomes" id="UP000325787">
    <property type="component" value="Chromosome"/>
</dbReference>
<protein>
    <recommendedName>
        <fullName evidence="4">Secreted protein</fullName>
    </recommendedName>
</protein>
<dbReference type="InterPro" id="IPR045935">
    <property type="entry name" value="DUF6355"/>
</dbReference>
<feature type="signal peptide" evidence="1">
    <location>
        <begin position="1"/>
        <end position="33"/>
    </location>
</feature>
<evidence type="ECO:0000256" key="1">
    <source>
        <dbReference type="SAM" id="SignalP"/>
    </source>
</evidence>
<proteinExistence type="predicted"/>
<dbReference type="PROSITE" id="PS51318">
    <property type="entry name" value="TAT"/>
    <property type="match status" value="1"/>
</dbReference>
<feature type="chain" id="PRO_5025045183" description="Secreted protein" evidence="1">
    <location>
        <begin position="34"/>
        <end position="125"/>
    </location>
</feature>
<dbReference type="AlphaFoldDB" id="A0A5Q0H154"/>
<dbReference type="KEGG" id="ssyi:EKG83_20945"/>
<sequence length="125" mass="13432">MTTTTRRRTTRARLAAAAVAALAAMLSTSPATAQDLPRSEGCGFRHVNPDHHGGATALYIHCADSFILIRVDTADGSRHQCVDPWGSVRFYPNMHVSNAYYVPIPPRLLTASDGSLICSLTQPPA</sequence>
<dbReference type="OrthoDB" id="3697945at2"/>
<evidence type="ECO:0000313" key="2">
    <source>
        <dbReference type="EMBL" id="QFZ19574.1"/>
    </source>
</evidence>
<accession>A0A5Q0H154</accession>
<gene>
    <name evidence="2" type="ORF">EKG83_20945</name>
</gene>
<dbReference type="Pfam" id="PF19882">
    <property type="entry name" value="DUF6355"/>
    <property type="match status" value="1"/>
</dbReference>
<keyword evidence="3" id="KW-1185">Reference proteome</keyword>
<evidence type="ECO:0000313" key="3">
    <source>
        <dbReference type="Proteomes" id="UP000325787"/>
    </source>
</evidence>
<reference evidence="3" key="1">
    <citation type="journal article" date="2021" name="Curr. Microbiol.">
        <title>Complete genome of nocamycin-producing strain Saccharothrix syringae NRRL B-16468 reveals the biosynthetic potential for secondary metabolites.</title>
        <authorList>
            <person name="Mo X."/>
            <person name="Yang S."/>
        </authorList>
    </citation>
    <scope>NUCLEOTIDE SEQUENCE [LARGE SCALE GENOMIC DNA]</scope>
    <source>
        <strain evidence="3">ATCC 51364 / DSM 43886 / JCM 6844 / KCTC 9398 / NBRC 14523 / NRRL B-16468 / INA 2240</strain>
    </source>
</reference>
<name>A0A5Q0H154_SACSY</name>